<keyword evidence="5" id="KW-1185">Reference proteome</keyword>
<dbReference type="Gene3D" id="2.130.10.10">
    <property type="entry name" value="YVTN repeat-like/Quinoprotein amine dehydrogenase"/>
    <property type="match status" value="1"/>
</dbReference>
<dbReference type="RefSeq" id="WP_146568980.1">
    <property type="nucleotide sequence ID" value="NZ_SIHJ01000008.1"/>
</dbReference>
<dbReference type="EMBL" id="SIHJ01000008">
    <property type="protein sequence ID" value="TWT29364.1"/>
    <property type="molecule type" value="Genomic_DNA"/>
</dbReference>
<accession>A0A5C5USK8</accession>
<protein>
    <submittedName>
        <fullName evidence="4">6-phosphogluconolactonase</fullName>
        <ecNumber evidence="4">3.1.1.31</ecNumber>
    </submittedName>
</protein>
<dbReference type="Pfam" id="PF10282">
    <property type="entry name" value="Lactonase"/>
    <property type="match status" value="1"/>
</dbReference>
<organism evidence="4 5">
    <name type="scientific">Posidoniimonas corsicana</name>
    <dbReference type="NCBI Taxonomy" id="1938618"/>
    <lineage>
        <taxon>Bacteria</taxon>
        <taxon>Pseudomonadati</taxon>
        <taxon>Planctomycetota</taxon>
        <taxon>Planctomycetia</taxon>
        <taxon>Pirellulales</taxon>
        <taxon>Lacipirellulaceae</taxon>
        <taxon>Posidoniimonas</taxon>
    </lineage>
</organism>
<name>A0A5C5USK8_9BACT</name>
<evidence type="ECO:0000313" key="5">
    <source>
        <dbReference type="Proteomes" id="UP000316714"/>
    </source>
</evidence>
<evidence type="ECO:0000256" key="3">
    <source>
        <dbReference type="SAM" id="SignalP"/>
    </source>
</evidence>
<comment type="similarity">
    <text evidence="1">Belongs to the cycloisomerase 2 family.</text>
</comment>
<dbReference type="EC" id="3.1.1.31" evidence="4"/>
<dbReference type="InterPro" id="IPR011048">
    <property type="entry name" value="Haem_d1_sf"/>
</dbReference>
<dbReference type="GO" id="GO:0017057">
    <property type="term" value="F:6-phosphogluconolactonase activity"/>
    <property type="evidence" value="ECO:0007669"/>
    <property type="project" value="UniProtKB-EC"/>
</dbReference>
<dbReference type="InterPro" id="IPR015943">
    <property type="entry name" value="WD40/YVTN_repeat-like_dom_sf"/>
</dbReference>
<feature type="signal peptide" evidence="3">
    <location>
        <begin position="1"/>
        <end position="22"/>
    </location>
</feature>
<evidence type="ECO:0000313" key="4">
    <source>
        <dbReference type="EMBL" id="TWT29364.1"/>
    </source>
</evidence>
<dbReference type="OrthoDB" id="9790815at2"/>
<keyword evidence="2" id="KW-0119">Carbohydrate metabolism</keyword>
<dbReference type="GO" id="GO:0005829">
    <property type="term" value="C:cytosol"/>
    <property type="evidence" value="ECO:0007669"/>
    <property type="project" value="TreeGrafter"/>
</dbReference>
<proteinExistence type="inferred from homology"/>
<keyword evidence="4" id="KW-0378">Hydrolase</keyword>
<comment type="caution">
    <text evidence="4">The sequence shown here is derived from an EMBL/GenBank/DDBJ whole genome shotgun (WGS) entry which is preliminary data.</text>
</comment>
<dbReference type="AlphaFoldDB" id="A0A5C5USK8"/>
<gene>
    <name evidence="4" type="primary">pgl_2</name>
    <name evidence="4" type="ORF">KOR34_51760</name>
</gene>
<dbReference type="PANTHER" id="PTHR30344:SF1">
    <property type="entry name" value="6-PHOSPHOGLUCONOLACTONASE"/>
    <property type="match status" value="1"/>
</dbReference>
<sequence length="391" mass="41343" precursor="true">MPISHLSRAAQALLLFSCYAVAPGTGRAATPAGETQLSAYLGTYNSELSRGVYRLDVTVDGDSLQGEVKLIAEADNPSFLALAPGGRRLYAVGEVREFQGRPTGKVVALQLGPAGEWSELNAAPTAGGGPCYVSLDNRSKFLLIANYGAGTVASLPVQPNGKVGPAVSFHQHTGRSVIESRQSGPHAHCIVTDPSNRFALAADLGTDKVYVYRFDEQTGELAPHDPPSFSMPAGAGPRHLAFHPKGRLLLVINELSSTLASLAWDPATGALEQLDLQSTLPADYDGRNSCADVHVHPSGRFVYGSNRGHDSIAVFAIDPATGTLTPNGHTPARVRTPRNFGIVPSGEYLLACGQDSDSVSVFRVNQQTGELTPIGEPIKAPRPVCVRFITE</sequence>
<dbReference type="InterPro" id="IPR019405">
    <property type="entry name" value="Lactonase_7-beta_prop"/>
</dbReference>
<evidence type="ECO:0000256" key="2">
    <source>
        <dbReference type="ARBA" id="ARBA00022526"/>
    </source>
</evidence>
<dbReference type="SUPFAM" id="SSF51004">
    <property type="entry name" value="C-terminal (heme d1) domain of cytochrome cd1-nitrite reductase"/>
    <property type="match status" value="1"/>
</dbReference>
<dbReference type="PANTHER" id="PTHR30344">
    <property type="entry name" value="6-PHOSPHOGLUCONOLACTONASE-RELATED"/>
    <property type="match status" value="1"/>
</dbReference>
<evidence type="ECO:0000256" key="1">
    <source>
        <dbReference type="ARBA" id="ARBA00005564"/>
    </source>
</evidence>
<feature type="chain" id="PRO_5022968409" evidence="3">
    <location>
        <begin position="23"/>
        <end position="391"/>
    </location>
</feature>
<keyword evidence="2" id="KW-0313">Glucose metabolism</keyword>
<reference evidence="4 5" key="1">
    <citation type="submission" date="2019-02" db="EMBL/GenBank/DDBJ databases">
        <title>Deep-cultivation of Planctomycetes and their phenomic and genomic characterization uncovers novel biology.</title>
        <authorList>
            <person name="Wiegand S."/>
            <person name="Jogler M."/>
            <person name="Boedeker C."/>
            <person name="Pinto D."/>
            <person name="Vollmers J."/>
            <person name="Rivas-Marin E."/>
            <person name="Kohn T."/>
            <person name="Peeters S.H."/>
            <person name="Heuer A."/>
            <person name="Rast P."/>
            <person name="Oberbeckmann S."/>
            <person name="Bunk B."/>
            <person name="Jeske O."/>
            <person name="Meyerdierks A."/>
            <person name="Storesund J.E."/>
            <person name="Kallscheuer N."/>
            <person name="Luecker S."/>
            <person name="Lage O.M."/>
            <person name="Pohl T."/>
            <person name="Merkel B.J."/>
            <person name="Hornburger P."/>
            <person name="Mueller R.-W."/>
            <person name="Bruemmer F."/>
            <person name="Labrenz M."/>
            <person name="Spormann A.M."/>
            <person name="Op Den Camp H."/>
            <person name="Overmann J."/>
            <person name="Amann R."/>
            <person name="Jetten M.S.M."/>
            <person name="Mascher T."/>
            <person name="Medema M.H."/>
            <person name="Devos D.P."/>
            <person name="Kaster A.-K."/>
            <person name="Ovreas L."/>
            <person name="Rohde M."/>
            <person name="Galperin M.Y."/>
            <person name="Jogler C."/>
        </authorList>
    </citation>
    <scope>NUCLEOTIDE SEQUENCE [LARGE SCALE GENOMIC DNA]</scope>
    <source>
        <strain evidence="4 5">KOR34</strain>
    </source>
</reference>
<dbReference type="InterPro" id="IPR050282">
    <property type="entry name" value="Cycloisomerase_2"/>
</dbReference>
<keyword evidence="3" id="KW-0732">Signal</keyword>
<dbReference type="GO" id="GO:0006006">
    <property type="term" value="P:glucose metabolic process"/>
    <property type="evidence" value="ECO:0007669"/>
    <property type="project" value="UniProtKB-KW"/>
</dbReference>
<dbReference type="Proteomes" id="UP000316714">
    <property type="component" value="Unassembled WGS sequence"/>
</dbReference>